<evidence type="ECO:0000256" key="3">
    <source>
        <dbReference type="ARBA" id="ARBA00012438"/>
    </source>
</evidence>
<evidence type="ECO:0000259" key="14">
    <source>
        <dbReference type="PROSITE" id="PS50885"/>
    </source>
</evidence>
<dbReference type="SUPFAM" id="SSF158472">
    <property type="entry name" value="HAMP domain-like"/>
    <property type="match status" value="1"/>
</dbReference>
<dbReference type="CDD" id="cd06225">
    <property type="entry name" value="HAMP"/>
    <property type="match status" value="1"/>
</dbReference>
<dbReference type="InterPro" id="IPR005467">
    <property type="entry name" value="His_kinase_dom"/>
</dbReference>
<evidence type="ECO:0000256" key="7">
    <source>
        <dbReference type="ARBA" id="ARBA00022777"/>
    </source>
</evidence>
<dbReference type="PRINTS" id="PR00344">
    <property type="entry name" value="BCTRLSENSOR"/>
</dbReference>
<feature type="region of interest" description="Disordered" evidence="11">
    <location>
        <begin position="87"/>
        <end position="130"/>
    </location>
</feature>
<evidence type="ECO:0000256" key="6">
    <source>
        <dbReference type="ARBA" id="ARBA00022692"/>
    </source>
</evidence>
<evidence type="ECO:0000259" key="13">
    <source>
        <dbReference type="PROSITE" id="PS50109"/>
    </source>
</evidence>
<evidence type="ECO:0000256" key="2">
    <source>
        <dbReference type="ARBA" id="ARBA00004370"/>
    </source>
</evidence>
<reference evidence="15 16" key="1">
    <citation type="submission" date="2020-08" db="EMBL/GenBank/DDBJ databases">
        <title>Genome sequence of Diaphorobacter ruginosibacter DSM 27467T.</title>
        <authorList>
            <person name="Hyun D.-W."/>
            <person name="Bae J.-W."/>
        </authorList>
    </citation>
    <scope>NUCLEOTIDE SEQUENCE [LARGE SCALE GENOMIC DNA]</scope>
    <source>
        <strain evidence="15 16">DSM 27467</strain>
    </source>
</reference>
<keyword evidence="16" id="KW-1185">Reference proteome</keyword>
<dbReference type="Proteomes" id="UP000515811">
    <property type="component" value="Chromosome"/>
</dbReference>
<dbReference type="InterPro" id="IPR003661">
    <property type="entry name" value="HisK_dim/P_dom"/>
</dbReference>
<evidence type="ECO:0000256" key="10">
    <source>
        <dbReference type="ARBA" id="ARBA00023136"/>
    </source>
</evidence>
<dbReference type="InterPro" id="IPR003594">
    <property type="entry name" value="HATPase_dom"/>
</dbReference>
<evidence type="ECO:0000256" key="12">
    <source>
        <dbReference type="SAM" id="Phobius"/>
    </source>
</evidence>
<accession>A0A7G9RKI4</accession>
<dbReference type="PANTHER" id="PTHR45436">
    <property type="entry name" value="SENSOR HISTIDINE KINASE YKOH"/>
    <property type="match status" value="1"/>
</dbReference>
<dbReference type="KEGG" id="drg:H9K76_16200"/>
<comment type="catalytic activity">
    <reaction evidence="1">
        <text>ATP + protein L-histidine = ADP + protein N-phospho-L-histidine.</text>
        <dbReference type="EC" id="2.7.13.3"/>
    </reaction>
</comment>
<proteinExistence type="predicted"/>
<dbReference type="RefSeq" id="WP_187596379.1">
    <property type="nucleotide sequence ID" value="NZ_CP060714.1"/>
</dbReference>
<keyword evidence="7" id="KW-0418">Kinase</keyword>
<dbReference type="PANTHER" id="PTHR45436:SF5">
    <property type="entry name" value="SENSOR HISTIDINE KINASE TRCS"/>
    <property type="match status" value="1"/>
</dbReference>
<keyword evidence="5" id="KW-0808">Transferase</keyword>
<dbReference type="PROSITE" id="PS50109">
    <property type="entry name" value="HIS_KIN"/>
    <property type="match status" value="1"/>
</dbReference>
<dbReference type="Gene3D" id="6.10.340.10">
    <property type="match status" value="1"/>
</dbReference>
<dbReference type="SMART" id="SM00304">
    <property type="entry name" value="HAMP"/>
    <property type="match status" value="1"/>
</dbReference>
<dbReference type="SMART" id="SM00387">
    <property type="entry name" value="HATPase_c"/>
    <property type="match status" value="1"/>
</dbReference>
<dbReference type="Pfam" id="PF00512">
    <property type="entry name" value="HisKA"/>
    <property type="match status" value="1"/>
</dbReference>
<keyword evidence="10 12" id="KW-0472">Membrane</keyword>
<keyword evidence="9" id="KW-0902">Two-component regulatory system</keyword>
<dbReference type="Gene3D" id="3.30.565.10">
    <property type="entry name" value="Histidine kinase-like ATPase, C-terminal domain"/>
    <property type="match status" value="1"/>
</dbReference>
<feature type="transmembrane region" description="Helical" evidence="12">
    <location>
        <begin position="193"/>
        <end position="213"/>
    </location>
</feature>
<keyword evidence="6 12" id="KW-0812">Transmembrane</keyword>
<evidence type="ECO:0000313" key="16">
    <source>
        <dbReference type="Proteomes" id="UP000515811"/>
    </source>
</evidence>
<dbReference type="Pfam" id="PF00672">
    <property type="entry name" value="HAMP"/>
    <property type="match status" value="1"/>
</dbReference>
<dbReference type="InterPro" id="IPR036890">
    <property type="entry name" value="HATPase_C_sf"/>
</dbReference>
<comment type="subcellular location">
    <subcellularLocation>
        <location evidence="2">Membrane</location>
    </subcellularLocation>
</comment>
<dbReference type="InterPro" id="IPR050428">
    <property type="entry name" value="TCS_sensor_his_kinase"/>
</dbReference>
<dbReference type="InterPro" id="IPR004358">
    <property type="entry name" value="Sig_transdc_His_kin-like_C"/>
</dbReference>
<evidence type="ECO:0000256" key="5">
    <source>
        <dbReference type="ARBA" id="ARBA00022679"/>
    </source>
</evidence>
<protein>
    <recommendedName>
        <fullName evidence="3">histidine kinase</fullName>
        <ecNumber evidence="3">2.7.13.3</ecNumber>
    </recommendedName>
</protein>
<evidence type="ECO:0000256" key="8">
    <source>
        <dbReference type="ARBA" id="ARBA00022989"/>
    </source>
</evidence>
<dbReference type="CDD" id="cd00082">
    <property type="entry name" value="HisKA"/>
    <property type="match status" value="1"/>
</dbReference>
<feature type="domain" description="Histidine kinase" evidence="13">
    <location>
        <begin position="275"/>
        <end position="503"/>
    </location>
</feature>
<dbReference type="PROSITE" id="PS50885">
    <property type="entry name" value="HAMP"/>
    <property type="match status" value="1"/>
</dbReference>
<organism evidence="15 16">
    <name type="scientific">Diaphorobacter ruginosibacter</name>
    <dbReference type="NCBI Taxonomy" id="1715720"/>
    <lineage>
        <taxon>Bacteria</taxon>
        <taxon>Pseudomonadati</taxon>
        <taxon>Pseudomonadota</taxon>
        <taxon>Betaproteobacteria</taxon>
        <taxon>Burkholderiales</taxon>
        <taxon>Comamonadaceae</taxon>
        <taxon>Diaphorobacter</taxon>
    </lineage>
</organism>
<keyword evidence="4" id="KW-0597">Phosphoprotein</keyword>
<gene>
    <name evidence="15" type="ORF">H9K76_16200</name>
</gene>
<dbReference type="EC" id="2.7.13.3" evidence="3"/>
<dbReference type="Pfam" id="PF02518">
    <property type="entry name" value="HATPase_c"/>
    <property type="match status" value="1"/>
</dbReference>
<evidence type="ECO:0000256" key="11">
    <source>
        <dbReference type="SAM" id="MobiDB-lite"/>
    </source>
</evidence>
<evidence type="ECO:0000256" key="9">
    <source>
        <dbReference type="ARBA" id="ARBA00023012"/>
    </source>
</evidence>
<evidence type="ECO:0000256" key="1">
    <source>
        <dbReference type="ARBA" id="ARBA00000085"/>
    </source>
</evidence>
<name>A0A7G9RKI4_9BURK</name>
<dbReference type="SUPFAM" id="SSF55874">
    <property type="entry name" value="ATPase domain of HSP90 chaperone/DNA topoisomerase II/histidine kinase"/>
    <property type="match status" value="1"/>
</dbReference>
<evidence type="ECO:0000313" key="15">
    <source>
        <dbReference type="EMBL" id="QNN56109.1"/>
    </source>
</evidence>
<dbReference type="EMBL" id="CP060714">
    <property type="protein sequence ID" value="QNN56109.1"/>
    <property type="molecule type" value="Genomic_DNA"/>
</dbReference>
<dbReference type="Gene3D" id="1.10.287.130">
    <property type="match status" value="1"/>
</dbReference>
<evidence type="ECO:0000256" key="4">
    <source>
        <dbReference type="ARBA" id="ARBA00022553"/>
    </source>
</evidence>
<dbReference type="GO" id="GO:0000155">
    <property type="term" value="F:phosphorelay sensor kinase activity"/>
    <property type="evidence" value="ECO:0007669"/>
    <property type="project" value="InterPro"/>
</dbReference>
<dbReference type="GO" id="GO:0005886">
    <property type="term" value="C:plasma membrane"/>
    <property type="evidence" value="ECO:0007669"/>
    <property type="project" value="TreeGrafter"/>
</dbReference>
<feature type="domain" description="HAMP" evidence="14">
    <location>
        <begin position="214"/>
        <end position="267"/>
    </location>
</feature>
<dbReference type="AlphaFoldDB" id="A0A7G9RKI4"/>
<feature type="transmembrane region" description="Helical" evidence="12">
    <location>
        <begin position="12"/>
        <end position="33"/>
    </location>
</feature>
<dbReference type="SUPFAM" id="SSF47384">
    <property type="entry name" value="Homodimeric domain of signal transducing histidine kinase"/>
    <property type="match status" value="1"/>
</dbReference>
<sequence>MRRLSLQTKAFIALTILLAVMMALFIGFSRLGLQRGLGPYVAEIELARMDWLAYRLQSVYQQSGSWKPIKDYPALWRAIRRPLMNVQPETNTGDTRPGGSSLFPGAKNPFIPDDPASMPPPPPTGRPSDGLARRLGLLDAKDELIAGTAPVPGHAKTTLKDNGGRAIGYLVMNPPEGLEREADRAFLGKQLGFVIWTGAAGLLLALLLSAWIASRWLRPIGALVDGARNLAAGHLQTRVPEQGDSEEFSRLIHTFNDMAQQLDNMETTRRQWIGDMAHELRTPLAAMRAEIEAVQDGIRQFDDQTAARLHRQLMRLIQLVGDLRESVDSTSIVPAPMESMQPISQLNEAVTALQTRFDQAGVEVRVKLPQEWSHAGTSPRIRGNAQQLQRVFLNLLENSLRYTDRGGHLQITANATRERAGEQHLQILFDDTKPGVTPQELPHLFERLYRTESSRRRASGDLGGSGLGLAICRSIVQAHGGKIEADHSPLGGLRITLALPLLEK</sequence>
<dbReference type="InterPro" id="IPR003660">
    <property type="entry name" value="HAMP_dom"/>
</dbReference>
<dbReference type="InterPro" id="IPR036097">
    <property type="entry name" value="HisK_dim/P_sf"/>
</dbReference>
<keyword evidence="8 12" id="KW-1133">Transmembrane helix</keyword>
<dbReference type="SMART" id="SM00388">
    <property type="entry name" value="HisKA"/>
    <property type="match status" value="1"/>
</dbReference>